<evidence type="ECO:0000256" key="1">
    <source>
        <dbReference type="ARBA" id="ARBA00023125"/>
    </source>
</evidence>
<dbReference type="PANTHER" id="PTHR10302:SF27">
    <property type="entry name" value="SINGLE-STRANDED DNA-BINDING PROTEIN"/>
    <property type="match status" value="1"/>
</dbReference>
<evidence type="ECO:0000313" key="5">
    <source>
        <dbReference type="Proteomes" id="UP000036923"/>
    </source>
</evidence>
<name>A0A0L6JVH5_9FIRM</name>
<proteinExistence type="inferred from homology"/>
<dbReference type="PATRIC" id="fig|398512.5.peg.5219"/>
<dbReference type="Pfam" id="PF00436">
    <property type="entry name" value="SSB"/>
    <property type="match status" value="1"/>
</dbReference>
<dbReference type="Gene3D" id="2.40.50.140">
    <property type="entry name" value="Nucleic acid-binding proteins"/>
    <property type="match status" value="1"/>
</dbReference>
<evidence type="ECO:0000313" key="4">
    <source>
        <dbReference type="EMBL" id="KNY29704.1"/>
    </source>
</evidence>
<dbReference type="InterPro" id="IPR011344">
    <property type="entry name" value="ssDNA-bd"/>
</dbReference>
<keyword evidence="5" id="KW-1185">Reference proteome</keyword>
<comment type="caution">
    <text evidence="4">The sequence shown here is derived from an EMBL/GenBank/DDBJ whole genome shotgun (WGS) entry which is preliminary data.</text>
</comment>
<comment type="subunit">
    <text evidence="2">Homotetramer.</text>
</comment>
<dbReference type="PANTHER" id="PTHR10302">
    <property type="entry name" value="SINGLE-STRANDED DNA-BINDING PROTEIN"/>
    <property type="match status" value="1"/>
</dbReference>
<dbReference type="Proteomes" id="UP000036923">
    <property type="component" value="Unassembled WGS sequence"/>
</dbReference>
<dbReference type="PROSITE" id="PS50935">
    <property type="entry name" value="SSB"/>
    <property type="match status" value="1"/>
</dbReference>
<comment type="caution">
    <text evidence="2">Lacks conserved residue(s) required for the propagation of feature annotation.</text>
</comment>
<dbReference type="AlphaFoldDB" id="A0A0L6JVH5"/>
<dbReference type="CDD" id="cd04496">
    <property type="entry name" value="SSB_OBF"/>
    <property type="match status" value="1"/>
</dbReference>
<dbReference type="OrthoDB" id="9809878at2"/>
<reference evidence="5" key="1">
    <citation type="submission" date="2015-07" db="EMBL/GenBank/DDBJ databases">
        <title>Near-Complete Genome Sequence of the Cellulolytic Bacterium Bacteroides (Pseudobacteroides) cellulosolvens ATCC 35603.</title>
        <authorList>
            <person name="Dassa B."/>
            <person name="Utturkar S.M."/>
            <person name="Klingeman D.M."/>
            <person name="Hurt R.A."/>
            <person name="Keller M."/>
            <person name="Xu J."/>
            <person name="Reddy Y.H.K."/>
            <person name="Borovok I."/>
            <person name="Grinberg I.R."/>
            <person name="Lamed R."/>
            <person name="Zhivin O."/>
            <person name="Bayer E.A."/>
            <person name="Brown S.D."/>
        </authorList>
    </citation>
    <scope>NUCLEOTIDE SEQUENCE [LARGE SCALE GENOMIC DNA]</scope>
    <source>
        <strain evidence="5">DSM 2933</strain>
    </source>
</reference>
<dbReference type="SUPFAM" id="SSF50249">
    <property type="entry name" value="Nucleic acid-binding proteins"/>
    <property type="match status" value="1"/>
</dbReference>
<organism evidence="4 5">
    <name type="scientific">Pseudobacteroides cellulosolvens ATCC 35603 = DSM 2933</name>
    <dbReference type="NCBI Taxonomy" id="398512"/>
    <lineage>
        <taxon>Bacteria</taxon>
        <taxon>Bacillati</taxon>
        <taxon>Bacillota</taxon>
        <taxon>Clostridia</taxon>
        <taxon>Eubacteriales</taxon>
        <taxon>Oscillospiraceae</taxon>
        <taxon>Pseudobacteroides</taxon>
    </lineage>
</organism>
<dbReference type="NCBIfam" id="TIGR00621">
    <property type="entry name" value="ssb"/>
    <property type="match status" value="1"/>
</dbReference>
<dbReference type="RefSeq" id="WP_036935046.1">
    <property type="nucleotide sequence ID" value="NZ_JQKC01000001.1"/>
</dbReference>
<evidence type="ECO:0000256" key="2">
    <source>
        <dbReference type="HAMAP-Rule" id="MF_00984"/>
    </source>
</evidence>
<dbReference type="GO" id="GO:0006260">
    <property type="term" value="P:DNA replication"/>
    <property type="evidence" value="ECO:0007669"/>
    <property type="project" value="InterPro"/>
</dbReference>
<protein>
    <recommendedName>
        <fullName evidence="2 3">Single-stranded DNA-binding protein</fullName>
        <shortName evidence="2">SSB</shortName>
    </recommendedName>
</protein>
<accession>A0A0L6JVH5</accession>
<evidence type="ECO:0000256" key="3">
    <source>
        <dbReference type="PIRNR" id="PIRNR002070"/>
    </source>
</evidence>
<dbReference type="InterPro" id="IPR012340">
    <property type="entry name" value="NA-bd_OB-fold"/>
</dbReference>
<dbReference type="STRING" id="398512.Bccel_4978"/>
<gene>
    <name evidence="4" type="ORF">Bccel_4978</name>
</gene>
<dbReference type="PIRSF" id="PIRSF002070">
    <property type="entry name" value="SSB"/>
    <property type="match status" value="1"/>
</dbReference>
<dbReference type="InterPro" id="IPR000424">
    <property type="entry name" value="Primosome_PriB/ssb"/>
</dbReference>
<dbReference type="eggNOG" id="COG0629">
    <property type="taxonomic scope" value="Bacteria"/>
</dbReference>
<sequence length="140" mass="16080">MNKVVLLGRLTNDPEMRFTPSNKSVCNFKLAVNRRFARQGEEQQADFFPIVCWEKTAEFCNNYFKKGQQVALIGRLQTRSWDDADGKRHYITEVVADEVFFADSKKDSNTLAATVYDNPSGQLSNDNNFYSVSEDFDLPF</sequence>
<dbReference type="GO" id="GO:0009295">
    <property type="term" value="C:nucleoid"/>
    <property type="evidence" value="ECO:0007669"/>
    <property type="project" value="TreeGrafter"/>
</dbReference>
<dbReference type="GO" id="GO:0003697">
    <property type="term" value="F:single-stranded DNA binding"/>
    <property type="evidence" value="ECO:0007669"/>
    <property type="project" value="UniProtKB-UniRule"/>
</dbReference>
<dbReference type="EMBL" id="LGTC01000001">
    <property type="protein sequence ID" value="KNY29704.1"/>
    <property type="molecule type" value="Genomic_DNA"/>
</dbReference>
<keyword evidence="1 2" id="KW-0238">DNA-binding</keyword>
<dbReference type="HAMAP" id="MF_00984">
    <property type="entry name" value="SSB"/>
    <property type="match status" value="1"/>
</dbReference>